<evidence type="ECO:0000256" key="1">
    <source>
        <dbReference type="ARBA" id="ARBA00023125"/>
    </source>
</evidence>
<feature type="DNA-binding region" description="H-T-H motif" evidence="2">
    <location>
        <begin position="88"/>
        <end position="107"/>
    </location>
</feature>
<dbReference type="Gene3D" id="1.10.357.10">
    <property type="entry name" value="Tetracycline Repressor, domain 2"/>
    <property type="match status" value="1"/>
</dbReference>
<dbReference type="SUPFAM" id="SSF46689">
    <property type="entry name" value="Homeodomain-like"/>
    <property type="match status" value="1"/>
</dbReference>
<evidence type="ECO:0000259" key="3">
    <source>
        <dbReference type="PROSITE" id="PS50977"/>
    </source>
</evidence>
<dbReference type="PANTHER" id="PTHR43479">
    <property type="entry name" value="ACREF/ENVCD OPERON REPRESSOR-RELATED"/>
    <property type="match status" value="1"/>
</dbReference>
<dbReference type="HOGENOM" id="CLU_095332_0_1_4"/>
<dbReference type="PROSITE" id="PS50977">
    <property type="entry name" value="HTH_TETR_2"/>
    <property type="match status" value="1"/>
</dbReference>
<dbReference type="STRING" id="1005048.CFU_3463"/>
<dbReference type="Proteomes" id="UP000008392">
    <property type="component" value="Chromosome"/>
</dbReference>
<reference evidence="4 5" key="1">
    <citation type="journal article" date="2004" name="Environ. Microbiol.">
        <title>Phylogeny-function analysis of (meta)genomic libraries: screening for expression of ribosomal RNA genes by large-insert library fluorescent in situ hybridization (LIL-FISH).</title>
        <authorList>
            <person name="Leveau J.H."/>
            <person name="Gerards S."/>
            <person name="de Boer W."/>
            <person name="van Veen J.A."/>
        </authorList>
    </citation>
    <scope>NUCLEOTIDE SEQUENCE [LARGE SCALE GENOMIC DNA]</scope>
    <source>
        <strain evidence="4 5">Ter331</strain>
    </source>
</reference>
<dbReference type="Pfam" id="PF00440">
    <property type="entry name" value="TetR_N"/>
    <property type="match status" value="1"/>
</dbReference>
<reference evidence="4 5" key="3">
    <citation type="journal article" date="2008" name="FEMS Microbiol. Ecol.">
        <title>Identification and characterization of genes underlying chitinolysis in Collimonas fungivorans Ter331.</title>
        <authorList>
            <person name="Fritsche K."/>
            <person name="de Boer W."/>
            <person name="Gerards S."/>
            <person name="van den Berg M."/>
            <person name="van Veen J.A."/>
            <person name="Leveau J.H."/>
        </authorList>
    </citation>
    <scope>NUCLEOTIDE SEQUENCE [LARGE SCALE GENOMIC DNA]</scope>
    <source>
        <strain evidence="4 5">Ter331</strain>
    </source>
</reference>
<proteinExistence type="predicted"/>
<keyword evidence="1 2" id="KW-0238">DNA-binding</keyword>
<feature type="domain" description="HTH tetR-type" evidence="3">
    <location>
        <begin position="65"/>
        <end position="125"/>
    </location>
</feature>
<dbReference type="InterPro" id="IPR001647">
    <property type="entry name" value="HTH_TetR"/>
</dbReference>
<dbReference type="AlphaFoldDB" id="G0ADA3"/>
<dbReference type="EMBL" id="CP002745">
    <property type="protein sequence ID" value="AEK63287.1"/>
    <property type="molecule type" value="Genomic_DNA"/>
</dbReference>
<accession>G0ADA3</accession>
<dbReference type="eggNOG" id="COG1309">
    <property type="taxonomic scope" value="Bacteria"/>
</dbReference>
<dbReference type="GO" id="GO:0003677">
    <property type="term" value="F:DNA binding"/>
    <property type="evidence" value="ECO:0007669"/>
    <property type="project" value="UniProtKB-UniRule"/>
</dbReference>
<keyword evidence="5" id="KW-1185">Reference proteome</keyword>
<sequence length="249" mass="28379">MRSGRRFFAGSMNYNEGQPVASYQDPQPAGAGAPVCTTCRIRGETGVSSEETMPESPRRAKTKKILSPDDWIDAATELLISKSIDAVRVESLARELGITVGSFYYHFKDRNDLLSKLLKRWHERTTTQVLRTFEGRVFSAEEVLDEVLALPFHGLTARRAAMIEFAIRAWSRRDDMARQAVREVDQQRLTYYSKGFQGMGFGKAEANSRAFTLYSFQLAQSLLWDLNDDKARKRQLIFTKELLLAPRQK</sequence>
<evidence type="ECO:0000313" key="4">
    <source>
        <dbReference type="EMBL" id="AEK63287.1"/>
    </source>
</evidence>
<reference evidence="4 5" key="4">
    <citation type="journal article" date="2010" name="Environ. Microbiol.">
        <title>The bacterial genus Collimonas: mycophagy, weathering and other adaptive solutions to life in oligotrophic soil environments.</title>
        <authorList>
            <person name="Leveau J.H."/>
            <person name="Uroz S."/>
            <person name="de Boer W."/>
        </authorList>
    </citation>
    <scope>NUCLEOTIDE SEQUENCE [LARGE SCALE GENOMIC DNA]</scope>
    <source>
        <strain evidence="4 5">Ter331</strain>
    </source>
</reference>
<dbReference type="PRINTS" id="PR00455">
    <property type="entry name" value="HTHTETR"/>
</dbReference>
<gene>
    <name evidence="4" type="ordered locus">CFU_3463</name>
</gene>
<evidence type="ECO:0000313" key="5">
    <source>
        <dbReference type="Proteomes" id="UP000008392"/>
    </source>
</evidence>
<reference evidence="5" key="6">
    <citation type="submission" date="2011-05" db="EMBL/GenBank/DDBJ databases">
        <title>Complete sequence of Collimonas fungivorans Ter331.</title>
        <authorList>
            <person name="Leveau J.H."/>
        </authorList>
    </citation>
    <scope>NUCLEOTIDE SEQUENCE [LARGE SCALE GENOMIC DNA]</scope>
    <source>
        <strain evidence="5">Ter331</strain>
    </source>
</reference>
<reference evidence="4 5" key="2">
    <citation type="journal article" date="2006" name="J. Microbiol. Methods">
        <title>Genomic flank-sequencing of plasposon insertion sites for rapid identification of functional genes.</title>
        <authorList>
            <person name="Leveau J.H."/>
            <person name="Gerards S."/>
            <person name="Fritsche K."/>
            <person name="Zondag G."/>
            <person name="van Veen J.A."/>
        </authorList>
    </citation>
    <scope>NUCLEOTIDE SEQUENCE [LARGE SCALE GENOMIC DNA]</scope>
    <source>
        <strain evidence="4 5">Ter331</strain>
    </source>
</reference>
<dbReference type="KEGG" id="cfu:CFU_3463"/>
<organism evidence="4 5">
    <name type="scientific">Collimonas fungivorans (strain Ter331)</name>
    <dbReference type="NCBI Taxonomy" id="1005048"/>
    <lineage>
        <taxon>Bacteria</taxon>
        <taxon>Pseudomonadati</taxon>
        <taxon>Pseudomonadota</taxon>
        <taxon>Betaproteobacteria</taxon>
        <taxon>Burkholderiales</taxon>
        <taxon>Oxalobacteraceae</taxon>
        <taxon>Collimonas</taxon>
    </lineage>
</organism>
<name>G0ADA3_COLFT</name>
<evidence type="ECO:0000256" key="2">
    <source>
        <dbReference type="PROSITE-ProRule" id="PRU00335"/>
    </source>
</evidence>
<dbReference type="InterPro" id="IPR009057">
    <property type="entry name" value="Homeodomain-like_sf"/>
</dbReference>
<protein>
    <submittedName>
        <fullName evidence="4">Regulatory protein, TetR</fullName>
    </submittedName>
</protein>
<reference evidence="4 5" key="5">
    <citation type="journal article" date="2011" name="ISME J.">
        <title>Dual transcriptional profiling of a bacterial/fungal confrontation: Collimonas fungivorans versus Aspergillus niger.</title>
        <authorList>
            <person name="Mela F."/>
            <person name="Fritsche K."/>
            <person name="de Boer W."/>
            <person name="van Veen J.A."/>
            <person name="de Graaff L.H."/>
            <person name="van den Berg M."/>
            <person name="Leveau J.H."/>
        </authorList>
    </citation>
    <scope>NUCLEOTIDE SEQUENCE [LARGE SCALE GENOMIC DNA]</scope>
    <source>
        <strain evidence="4 5">Ter331</strain>
    </source>
</reference>
<dbReference type="InterPro" id="IPR050624">
    <property type="entry name" value="HTH-type_Tx_Regulator"/>
</dbReference>
<dbReference type="PANTHER" id="PTHR43479:SF11">
    <property type="entry name" value="ACREF_ENVCD OPERON REPRESSOR-RELATED"/>
    <property type="match status" value="1"/>
</dbReference>